<dbReference type="Proteomes" id="UP000288805">
    <property type="component" value="Unassembled WGS sequence"/>
</dbReference>
<evidence type="ECO:0000259" key="1">
    <source>
        <dbReference type="Pfam" id="PF17919"/>
    </source>
</evidence>
<dbReference type="SUPFAM" id="SSF56672">
    <property type="entry name" value="DNA/RNA polymerases"/>
    <property type="match status" value="1"/>
</dbReference>
<dbReference type="InterPro" id="IPR043502">
    <property type="entry name" value="DNA/RNA_pol_sf"/>
</dbReference>
<protein>
    <recommendedName>
        <fullName evidence="1">Reverse transcriptase/retrotransposon-derived protein RNase H-like domain-containing protein</fullName>
    </recommendedName>
</protein>
<evidence type="ECO:0000313" key="3">
    <source>
        <dbReference type="Proteomes" id="UP000288805"/>
    </source>
</evidence>
<name>A0A438GJL2_VITVI</name>
<dbReference type="InterPro" id="IPR041577">
    <property type="entry name" value="RT_RNaseH_2"/>
</dbReference>
<evidence type="ECO:0000313" key="2">
    <source>
        <dbReference type="EMBL" id="RVW72391.1"/>
    </source>
</evidence>
<dbReference type="Gene3D" id="3.10.10.10">
    <property type="entry name" value="HIV Type 1 Reverse Transcriptase, subunit A, domain 1"/>
    <property type="match status" value="1"/>
</dbReference>
<dbReference type="PANTHER" id="PTHR48475">
    <property type="entry name" value="RIBONUCLEASE H"/>
    <property type="match status" value="1"/>
</dbReference>
<sequence>MIDEAIPCDEYNNEMLMVDMSQITDDVHPETVSPLDLFEDSYALALMQIGNLRIGSSRWGCNYGDACFPNRKWTSESAPKVPKKTAAAVLCFLLSIVPSLHTLNDFGKGLWSSKAWLLTVIAHDDDVFEGVTSPVTVESEHITDDVQPETTSPLYLFGVLAIEMVEDVHLVLAPGLLTVVAHDDDVFEGVTSPVVVESEHVDPSLSFDVLLGFVSCFDDVLTLSSYMDMSLFEYLLVSYDITLSAPHSSTSHIFGLDPSIVQHHLPLLPHVRPVKYKLRQLHPRWSFQVKEEIQKQLNVGFLLVVEYPEWLANVIPVPKKDDHILMAPEYMEKTSFITKCGTYCYRVMLVDLKNARATYQRATTTFFHDMMHQDVKFRLRLNPKQCTFGVTSGKLLRYMCQHAFERIKKHLLSPPILMSLTLGCPLLLYLSVSNIALGCMLAQLDDSGNEQVVYYLSKKMLDYETSYVMTERFCLTLVWATSRLRYYMIEYLVHLISILDSLRYLFDRPALIDHLASLPVSDGRVIDDSFPDEDIAAVTSLSGLRMYFDELDDGLPWYHDIYQFLRLGIYPEVSMTKDKRALRQPRLCDRVMREVHAGVCGPHMGGHMLARKIMRIEYFWLTMETNCSPMGYRHYWKISPKSSTGHEFILVTIDYFTSGWRLLHMRD</sequence>
<dbReference type="EMBL" id="QGNW01000416">
    <property type="protein sequence ID" value="RVW72391.1"/>
    <property type="molecule type" value="Genomic_DNA"/>
</dbReference>
<dbReference type="AlphaFoldDB" id="A0A438GJL2"/>
<proteinExistence type="predicted"/>
<feature type="domain" description="Reverse transcriptase/retrotransposon-derived protein RNase H-like" evidence="1">
    <location>
        <begin position="400"/>
        <end position="490"/>
    </location>
</feature>
<gene>
    <name evidence="2" type="ORF">CK203_056264</name>
</gene>
<comment type="caution">
    <text evidence="2">The sequence shown here is derived from an EMBL/GenBank/DDBJ whole genome shotgun (WGS) entry which is preliminary data.</text>
</comment>
<dbReference type="PANTHER" id="PTHR48475:SF1">
    <property type="entry name" value="RNASE H TYPE-1 DOMAIN-CONTAINING PROTEIN"/>
    <property type="match status" value="1"/>
</dbReference>
<dbReference type="Pfam" id="PF17919">
    <property type="entry name" value="RT_RNaseH_2"/>
    <property type="match status" value="1"/>
</dbReference>
<organism evidence="2 3">
    <name type="scientific">Vitis vinifera</name>
    <name type="common">Grape</name>
    <dbReference type="NCBI Taxonomy" id="29760"/>
    <lineage>
        <taxon>Eukaryota</taxon>
        <taxon>Viridiplantae</taxon>
        <taxon>Streptophyta</taxon>
        <taxon>Embryophyta</taxon>
        <taxon>Tracheophyta</taxon>
        <taxon>Spermatophyta</taxon>
        <taxon>Magnoliopsida</taxon>
        <taxon>eudicotyledons</taxon>
        <taxon>Gunneridae</taxon>
        <taxon>Pentapetalae</taxon>
        <taxon>rosids</taxon>
        <taxon>Vitales</taxon>
        <taxon>Vitaceae</taxon>
        <taxon>Viteae</taxon>
        <taxon>Vitis</taxon>
    </lineage>
</organism>
<reference evidence="2 3" key="1">
    <citation type="journal article" date="2018" name="PLoS Genet.">
        <title>Population sequencing reveals clonal diversity and ancestral inbreeding in the grapevine cultivar Chardonnay.</title>
        <authorList>
            <person name="Roach M.J."/>
            <person name="Johnson D.L."/>
            <person name="Bohlmann J."/>
            <person name="van Vuuren H.J."/>
            <person name="Jones S.J."/>
            <person name="Pretorius I.S."/>
            <person name="Schmidt S.A."/>
            <person name="Borneman A.R."/>
        </authorList>
    </citation>
    <scope>NUCLEOTIDE SEQUENCE [LARGE SCALE GENOMIC DNA]</scope>
    <source>
        <strain evidence="3">cv. Chardonnay</strain>
        <tissue evidence="2">Leaf</tissue>
    </source>
</reference>
<accession>A0A438GJL2</accession>